<reference evidence="2" key="1">
    <citation type="journal article" date="2019" name="Int. J. Syst. Evol. Microbiol.">
        <title>The Global Catalogue of Microorganisms (GCM) 10K type strain sequencing project: providing services to taxonomists for standard genome sequencing and annotation.</title>
        <authorList>
            <consortium name="The Broad Institute Genomics Platform"/>
            <consortium name="The Broad Institute Genome Sequencing Center for Infectious Disease"/>
            <person name="Wu L."/>
            <person name="Ma J."/>
        </authorList>
    </citation>
    <scope>NUCLEOTIDE SEQUENCE [LARGE SCALE GENOMIC DNA]</scope>
    <source>
        <strain evidence="2">JCM 17125</strain>
    </source>
</reference>
<proteinExistence type="predicted"/>
<dbReference type="EMBL" id="BAABDC010000008">
    <property type="protein sequence ID" value="GAA3717333.1"/>
    <property type="molecule type" value="Genomic_DNA"/>
</dbReference>
<evidence type="ECO:0000313" key="2">
    <source>
        <dbReference type="Proteomes" id="UP001501468"/>
    </source>
</evidence>
<sequence>MNRAHPVEAAASDQSVDAVERCITKLLEEFIRHPFAHRVEHSLHVDLYHSLLQMPAFDQMVRIGNSPHVTRLVHKEWPSVEAVSLRDSRPRRQSYDIAVLDPKSVENSTLNDFSAGRIPAHVAVELGLDYSLKHLDGDIEKLRVNSVERGYLVHFSRKPSRQTQDVEQRIVSLRGVHVAFAHLDVAKGSFRVKGLHERDVRDQAYDPA</sequence>
<name>A0ABP7ECG2_9MICO</name>
<protein>
    <submittedName>
        <fullName evidence="1">Uncharacterized protein</fullName>
    </submittedName>
</protein>
<keyword evidence="2" id="KW-1185">Reference proteome</keyword>
<evidence type="ECO:0000313" key="1">
    <source>
        <dbReference type="EMBL" id="GAA3717333.1"/>
    </source>
</evidence>
<gene>
    <name evidence="1" type="ORF">GCM10022399_37430</name>
</gene>
<organism evidence="1 2">
    <name type="scientific">Terrabacter ginsenosidimutans</name>
    <dbReference type="NCBI Taxonomy" id="490575"/>
    <lineage>
        <taxon>Bacteria</taxon>
        <taxon>Bacillati</taxon>
        <taxon>Actinomycetota</taxon>
        <taxon>Actinomycetes</taxon>
        <taxon>Micrococcales</taxon>
        <taxon>Intrasporangiaceae</taxon>
        <taxon>Terrabacter</taxon>
    </lineage>
</organism>
<dbReference type="RefSeq" id="WP_344950239.1">
    <property type="nucleotide sequence ID" value="NZ_BAABDC010000008.1"/>
</dbReference>
<comment type="caution">
    <text evidence="1">The sequence shown here is derived from an EMBL/GenBank/DDBJ whole genome shotgun (WGS) entry which is preliminary data.</text>
</comment>
<accession>A0ABP7ECG2</accession>
<dbReference type="Proteomes" id="UP001501468">
    <property type="component" value="Unassembled WGS sequence"/>
</dbReference>